<keyword evidence="1" id="KW-0812">Transmembrane</keyword>
<dbReference type="Proteomes" id="UP000288716">
    <property type="component" value="Unassembled WGS sequence"/>
</dbReference>
<evidence type="ECO:0000259" key="2">
    <source>
        <dbReference type="Pfam" id="PF02932"/>
    </source>
</evidence>
<dbReference type="VEuPathDB" id="VectorBase:LDEU007418"/>
<feature type="non-terminal residue" evidence="3">
    <location>
        <position position="1"/>
    </location>
</feature>
<feature type="transmembrane region" description="Helical" evidence="1">
    <location>
        <begin position="51"/>
        <end position="69"/>
    </location>
</feature>
<dbReference type="OrthoDB" id="8175758at2759"/>
<proteinExistence type="predicted"/>
<evidence type="ECO:0000313" key="3">
    <source>
        <dbReference type="EMBL" id="RWS24622.1"/>
    </source>
</evidence>
<feature type="domain" description="Neurotransmitter-gated ion-channel transmembrane" evidence="2">
    <location>
        <begin position="25"/>
        <end position="124"/>
    </location>
</feature>
<dbReference type="InterPro" id="IPR038050">
    <property type="entry name" value="Neuro_actylchol_rec"/>
</dbReference>
<reference evidence="3 4" key="1">
    <citation type="journal article" date="2018" name="Gigascience">
        <title>Genomes of trombidid mites reveal novel predicted allergens and laterally-transferred genes associated with secondary metabolism.</title>
        <authorList>
            <person name="Dong X."/>
            <person name="Chaisiri K."/>
            <person name="Xia D."/>
            <person name="Armstrong S.D."/>
            <person name="Fang Y."/>
            <person name="Donnelly M.J."/>
            <person name="Kadowaki T."/>
            <person name="McGarry J.W."/>
            <person name="Darby A.C."/>
            <person name="Makepeace B.L."/>
        </authorList>
    </citation>
    <scope>NUCLEOTIDE SEQUENCE [LARGE SCALE GENOMIC DNA]</scope>
    <source>
        <strain evidence="3">UoL-UT</strain>
    </source>
</reference>
<comment type="caution">
    <text evidence="3">The sequence shown here is derived from an EMBL/GenBank/DDBJ whole genome shotgun (WGS) entry which is preliminary data.</text>
</comment>
<dbReference type="SUPFAM" id="SSF90112">
    <property type="entry name" value="Neurotransmitter-gated ion-channel transmembrane pore"/>
    <property type="match status" value="1"/>
</dbReference>
<gene>
    <name evidence="3" type="ORF">B4U80_13191</name>
</gene>
<dbReference type="EMBL" id="NCKV01004643">
    <property type="protein sequence ID" value="RWS24622.1"/>
    <property type="molecule type" value="Genomic_DNA"/>
</dbReference>
<accession>A0A443SAS9</accession>
<dbReference type="GO" id="GO:0016020">
    <property type="term" value="C:membrane"/>
    <property type="evidence" value="ECO:0007669"/>
    <property type="project" value="InterPro"/>
</dbReference>
<dbReference type="GO" id="GO:0099095">
    <property type="term" value="F:ligand-gated monoatomic anion channel activity"/>
    <property type="evidence" value="ECO:0007669"/>
    <property type="project" value="UniProtKB-ARBA"/>
</dbReference>
<dbReference type="InterPro" id="IPR036719">
    <property type="entry name" value="Neuro-gated_channel_TM_sf"/>
</dbReference>
<dbReference type="Gene3D" id="1.20.58.390">
    <property type="entry name" value="Neurotransmitter-gated ion-channel transmembrane domain"/>
    <property type="match status" value="1"/>
</dbReference>
<feature type="transmembrane region" description="Helical" evidence="1">
    <location>
        <begin position="81"/>
        <end position="103"/>
    </location>
</feature>
<dbReference type="InterPro" id="IPR006029">
    <property type="entry name" value="Neurotrans-gated_channel_TM"/>
</dbReference>
<dbReference type="PRINTS" id="PR00253">
    <property type="entry name" value="GABAARECEPTR"/>
</dbReference>
<name>A0A443SAS9_9ACAR</name>
<evidence type="ECO:0000256" key="1">
    <source>
        <dbReference type="SAM" id="Phobius"/>
    </source>
</evidence>
<dbReference type="GO" id="GO:0005230">
    <property type="term" value="F:extracellular ligand-gated monoatomic ion channel activity"/>
    <property type="evidence" value="ECO:0007669"/>
    <property type="project" value="UniProtKB-ARBA"/>
</dbReference>
<feature type="transmembrane region" description="Helical" evidence="1">
    <location>
        <begin position="15"/>
        <end position="39"/>
    </location>
</feature>
<organism evidence="3 4">
    <name type="scientific">Leptotrombidium deliense</name>
    <dbReference type="NCBI Taxonomy" id="299467"/>
    <lineage>
        <taxon>Eukaryota</taxon>
        <taxon>Metazoa</taxon>
        <taxon>Ecdysozoa</taxon>
        <taxon>Arthropoda</taxon>
        <taxon>Chelicerata</taxon>
        <taxon>Arachnida</taxon>
        <taxon>Acari</taxon>
        <taxon>Acariformes</taxon>
        <taxon>Trombidiformes</taxon>
        <taxon>Prostigmata</taxon>
        <taxon>Anystina</taxon>
        <taxon>Parasitengona</taxon>
        <taxon>Trombiculoidea</taxon>
        <taxon>Trombiculidae</taxon>
        <taxon>Leptotrombidium</taxon>
    </lineage>
</organism>
<sequence>PYSWLEVDFVFERKLSYFIVQVTGPSVLIVTIAYMSFWVNVNTGTSRFNMTVGTFLSIVMQFLGVKAGIPRVSYVTVIDIWMIACMLFVWISCFELSLVNYLFHRRKVILEKRKMENERGKKYFEEGSEVAILQRGLLMAKEGHPKMLTSTFTIESGLNIEDIVQEPDLALFVDKLFRVLYPLAFIIFNGFFWPLMLNRNLL</sequence>
<dbReference type="GO" id="GO:0005254">
    <property type="term" value="F:chloride channel activity"/>
    <property type="evidence" value="ECO:0007669"/>
    <property type="project" value="UniProtKB-ARBA"/>
</dbReference>
<dbReference type="STRING" id="299467.A0A443SAS9"/>
<dbReference type="InterPro" id="IPR006028">
    <property type="entry name" value="GABAA/Glycine_rcpt"/>
</dbReference>
<evidence type="ECO:0000313" key="4">
    <source>
        <dbReference type="Proteomes" id="UP000288716"/>
    </source>
</evidence>
<feature type="transmembrane region" description="Helical" evidence="1">
    <location>
        <begin position="179"/>
        <end position="196"/>
    </location>
</feature>
<dbReference type="AlphaFoldDB" id="A0A443SAS9"/>
<keyword evidence="4" id="KW-1185">Reference proteome</keyword>
<keyword evidence="1" id="KW-1133">Transmembrane helix</keyword>
<dbReference type="GO" id="GO:0004888">
    <property type="term" value="F:transmembrane signaling receptor activity"/>
    <property type="evidence" value="ECO:0007669"/>
    <property type="project" value="InterPro"/>
</dbReference>
<keyword evidence="1" id="KW-0472">Membrane</keyword>
<dbReference type="Pfam" id="PF02932">
    <property type="entry name" value="Neur_chan_memb"/>
    <property type="match status" value="1"/>
</dbReference>
<dbReference type="PANTHER" id="PTHR18945">
    <property type="entry name" value="NEUROTRANSMITTER GATED ION CHANNEL"/>
    <property type="match status" value="1"/>
</dbReference>
<keyword evidence="3" id="KW-0675">Receptor</keyword>
<dbReference type="InterPro" id="IPR006201">
    <property type="entry name" value="Neur_channel"/>
</dbReference>
<protein>
    <submittedName>
        <fullName evidence="3">Glycine receptor subunit alpha-2-like protein</fullName>
    </submittedName>
</protein>